<dbReference type="SUPFAM" id="SSF51064">
    <property type="entry name" value="Head domain of nucleotide exchange factor GrpE"/>
    <property type="match status" value="1"/>
</dbReference>
<keyword evidence="15" id="KW-1185">Reference proteome</keyword>
<evidence type="ECO:0000256" key="2">
    <source>
        <dbReference type="ARBA" id="ARBA00009054"/>
    </source>
</evidence>
<comment type="function">
    <text evidence="7 10 11">Participates actively in the response to hyperosmotic and heat shock by preventing the aggregation of stress-denatured proteins, in association with DnaK and GrpE. It is the nucleotide exchange factor for DnaK and may function as a thermosensor. Unfolded proteins bind initially to DnaJ; upon interaction with the DnaJ-bound protein, DnaK hydrolyzes its bound ATP, resulting in the formation of a stable complex. GrpE releases ADP from DnaK; ATP binding to DnaK triggers the release of the substrate protein, thus completing the reaction cycle. Several rounds of ATP-dependent interactions between DnaJ, DnaK and GrpE are required for fully efficient folding.</text>
</comment>
<dbReference type="SUPFAM" id="SSF58014">
    <property type="entry name" value="Coiled-coil domain of nucleotide exchange factor GrpE"/>
    <property type="match status" value="1"/>
</dbReference>
<dbReference type="PRINTS" id="PR00773">
    <property type="entry name" value="GRPEPROTEIN"/>
</dbReference>
<dbReference type="RefSeq" id="WP_330930688.1">
    <property type="nucleotide sequence ID" value="NZ_CP119075.1"/>
</dbReference>
<evidence type="ECO:0000313" key="14">
    <source>
        <dbReference type="EMBL" id="WED63983.1"/>
    </source>
</evidence>
<evidence type="ECO:0000256" key="8">
    <source>
        <dbReference type="ARBA" id="ARBA00072274"/>
    </source>
</evidence>
<feature type="compositionally biased region" description="Low complexity" evidence="13">
    <location>
        <begin position="16"/>
        <end position="44"/>
    </location>
</feature>
<organism evidence="14 15">
    <name type="scientific">Synoicihabitans lomoniglobus</name>
    <dbReference type="NCBI Taxonomy" id="2909285"/>
    <lineage>
        <taxon>Bacteria</taxon>
        <taxon>Pseudomonadati</taxon>
        <taxon>Verrucomicrobiota</taxon>
        <taxon>Opitutia</taxon>
        <taxon>Opitutales</taxon>
        <taxon>Opitutaceae</taxon>
        <taxon>Synoicihabitans</taxon>
    </lineage>
</organism>
<dbReference type="GO" id="GO:0000774">
    <property type="term" value="F:adenyl-nucleotide exchange factor activity"/>
    <property type="evidence" value="ECO:0007669"/>
    <property type="project" value="InterPro"/>
</dbReference>
<proteinExistence type="inferred from homology"/>
<dbReference type="PROSITE" id="PS01071">
    <property type="entry name" value="GRPE"/>
    <property type="match status" value="1"/>
</dbReference>
<evidence type="ECO:0000256" key="1">
    <source>
        <dbReference type="ARBA" id="ARBA00004496"/>
    </source>
</evidence>
<dbReference type="KEGG" id="slom:PXH66_16720"/>
<dbReference type="GO" id="GO:0051087">
    <property type="term" value="F:protein-folding chaperone binding"/>
    <property type="evidence" value="ECO:0007669"/>
    <property type="project" value="InterPro"/>
</dbReference>
<dbReference type="GO" id="GO:0042803">
    <property type="term" value="F:protein homodimerization activity"/>
    <property type="evidence" value="ECO:0007669"/>
    <property type="project" value="InterPro"/>
</dbReference>
<evidence type="ECO:0000256" key="9">
    <source>
        <dbReference type="ARBA" id="ARBA00076414"/>
    </source>
</evidence>
<evidence type="ECO:0000256" key="7">
    <source>
        <dbReference type="ARBA" id="ARBA00053401"/>
    </source>
</evidence>
<dbReference type="PANTHER" id="PTHR21237">
    <property type="entry name" value="GRPE PROTEIN"/>
    <property type="match status" value="1"/>
</dbReference>
<dbReference type="GO" id="GO:0005737">
    <property type="term" value="C:cytoplasm"/>
    <property type="evidence" value="ECO:0007669"/>
    <property type="project" value="UniProtKB-SubCell"/>
</dbReference>
<reference evidence="14" key="1">
    <citation type="submission" date="2023-03" db="EMBL/GenBank/DDBJ databases">
        <title>Lomoglobus Profundus gen. nov., sp. nov., a novel member of the phylum Verrucomicrobia, isolated from deep-marine sediment of South China Sea.</title>
        <authorList>
            <person name="Ahmad T."/>
            <person name="Ishaq S.E."/>
            <person name="Wang F."/>
        </authorList>
    </citation>
    <scope>NUCLEOTIDE SEQUENCE</scope>
    <source>
        <strain evidence="14">LMO-M01</strain>
    </source>
</reference>
<evidence type="ECO:0000256" key="5">
    <source>
        <dbReference type="ARBA" id="ARBA00023016"/>
    </source>
</evidence>
<dbReference type="Gene3D" id="2.30.22.10">
    <property type="entry name" value="Head domain of nucleotide exchange factor GrpE"/>
    <property type="match status" value="1"/>
</dbReference>
<dbReference type="InterPro" id="IPR009012">
    <property type="entry name" value="GrpE_head"/>
</dbReference>
<dbReference type="InterPro" id="IPR013805">
    <property type="entry name" value="GrpE_CC"/>
</dbReference>
<evidence type="ECO:0000256" key="12">
    <source>
        <dbReference type="RuleBase" id="RU004478"/>
    </source>
</evidence>
<keyword evidence="6 10" id="KW-0143">Chaperone</keyword>
<comment type="subcellular location">
    <subcellularLocation>
        <location evidence="1 10">Cytoplasm</location>
    </subcellularLocation>
</comment>
<protein>
    <recommendedName>
        <fullName evidence="8 10">Protein GrpE</fullName>
    </recommendedName>
    <alternativeName>
        <fullName evidence="9 10">HSP-70 cofactor</fullName>
    </alternativeName>
</protein>
<evidence type="ECO:0000256" key="3">
    <source>
        <dbReference type="ARBA" id="ARBA00011738"/>
    </source>
</evidence>
<evidence type="ECO:0000256" key="10">
    <source>
        <dbReference type="HAMAP-Rule" id="MF_01151"/>
    </source>
</evidence>
<dbReference type="AlphaFoldDB" id="A0AAE9ZWV1"/>
<dbReference type="Proteomes" id="UP001218638">
    <property type="component" value="Chromosome"/>
</dbReference>
<sequence>MNDTASKTDPTDSEETAAQAAAAPETAPEEATAAEPVEASVEVEPTPEELLEKARQETAAAKESHLRAVADLENFRRRTAREKDDLRAFAAANVVEELMPVLDNLGFALTAAKAPNAELKSLVEGVDMVATQFKTALGNHGLKEINPVDGDFDPNHHEALSQQPSDDVAEGKVLQVIRVGYMLNSRLLRPASVIVSGGPAAAAADDAGEAKEES</sequence>
<dbReference type="FunFam" id="2.30.22.10:FF:000001">
    <property type="entry name" value="Protein GrpE"/>
    <property type="match status" value="1"/>
</dbReference>
<evidence type="ECO:0000256" key="6">
    <source>
        <dbReference type="ARBA" id="ARBA00023186"/>
    </source>
</evidence>
<dbReference type="PANTHER" id="PTHR21237:SF23">
    <property type="entry name" value="GRPE PROTEIN HOMOLOG, MITOCHONDRIAL"/>
    <property type="match status" value="1"/>
</dbReference>
<evidence type="ECO:0000256" key="13">
    <source>
        <dbReference type="SAM" id="MobiDB-lite"/>
    </source>
</evidence>
<dbReference type="InterPro" id="IPR000740">
    <property type="entry name" value="GrpE"/>
</dbReference>
<dbReference type="Gene3D" id="3.90.20.20">
    <property type="match status" value="1"/>
</dbReference>
<evidence type="ECO:0000313" key="15">
    <source>
        <dbReference type="Proteomes" id="UP001218638"/>
    </source>
</evidence>
<feature type="region of interest" description="Disordered" evidence="13">
    <location>
        <begin position="1"/>
        <end position="48"/>
    </location>
</feature>
<dbReference type="EMBL" id="CP119075">
    <property type="protein sequence ID" value="WED63983.1"/>
    <property type="molecule type" value="Genomic_DNA"/>
</dbReference>
<keyword evidence="5 10" id="KW-0346">Stress response</keyword>
<evidence type="ECO:0000256" key="11">
    <source>
        <dbReference type="RuleBase" id="RU000639"/>
    </source>
</evidence>
<gene>
    <name evidence="10" type="primary">grpE</name>
    <name evidence="14" type="ORF">PXH66_16720</name>
</gene>
<dbReference type="GO" id="GO:0051082">
    <property type="term" value="F:unfolded protein binding"/>
    <property type="evidence" value="ECO:0007669"/>
    <property type="project" value="TreeGrafter"/>
</dbReference>
<evidence type="ECO:0000256" key="4">
    <source>
        <dbReference type="ARBA" id="ARBA00022490"/>
    </source>
</evidence>
<dbReference type="CDD" id="cd00446">
    <property type="entry name" value="GrpE"/>
    <property type="match status" value="1"/>
</dbReference>
<accession>A0AAE9ZWV1</accession>
<name>A0AAE9ZWV1_9BACT</name>
<dbReference type="HAMAP" id="MF_01151">
    <property type="entry name" value="GrpE"/>
    <property type="match status" value="1"/>
</dbReference>
<comment type="similarity">
    <text evidence="2 10 12">Belongs to the GrpE family.</text>
</comment>
<dbReference type="Pfam" id="PF01025">
    <property type="entry name" value="GrpE"/>
    <property type="match status" value="1"/>
</dbReference>
<comment type="subunit">
    <text evidence="3 10">Homodimer.</text>
</comment>
<keyword evidence="4 10" id="KW-0963">Cytoplasm</keyword>
<dbReference type="GO" id="GO:0006457">
    <property type="term" value="P:protein folding"/>
    <property type="evidence" value="ECO:0007669"/>
    <property type="project" value="InterPro"/>
</dbReference>